<dbReference type="EC" id="3.1.6.-" evidence="7"/>
<dbReference type="InterPro" id="IPR036527">
    <property type="entry name" value="SCP2_sterol-bd_dom_sf"/>
</dbReference>
<evidence type="ECO:0000256" key="1">
    <source>
        <dbReference type="ARBA" id="ARBA00022723"/>
    </source>
</evidence>
<dbReference type="InterPro" id="IPR001279">
    <property type="entry name" value="Metallo-B-lactamas"/>
</dbReference>
<feature type="signal peptide" evidence="5">
    <location>
        <begin position="1"/>
        <end position="24"/>
    </location>
</feature>
<organism evidence="7">
    <name type="scientific">Yersinia ruckeri</name>
    <dbReference type="NCBI Taxonomy" id="29486"/>
    <lineage>
        <taxon>Bacteria</taxon>
        <taxon>Pseudomonadati</taxon>
        <taxon>Pseudomonadota</taxon>
        <taxon>Gammaproteobacteria</taxon>
        <taxon>Enterobacterales</taxon>
        <taxon>Yersiniaceae</taxon>
        <taxon>Yersinia</taxon>
    </lineage>
</organism>
<dbReference type="EMBL" id="LN681231">
    <property type="protein sequence ID" value="CEK27558.1"/>
    <property type="molecule type" value="Genomic_DNA"/>
</dbReference>
<dbReference type="InterPro" id="IPR038536">
    <property type="entry name" value="Alkyl/aryl-sulf_dimr_sf"/>
</dbReference>
<dbReference type="Gene3D" id="3.30.1050.10">
    <property type="entry name" value="SCP2 sterol-binding domain"/>
    <property type="match status" value="1"/>
</dbReference>
<dbReference type="PANTHER" id="PTHR43223">
    <property type="entry name" value="ALKYL/ARYL-SULFATASE"/>
    <property type="match status" value="1"/>
</dbReference>
<evidence type="ECO:0000313" key="7">
    <source>
        <dbReference type="EMBL" id="CEK27558.1"/>
    </source>
</evidence>
<accession>A0A085U7L1</accession>
<feature type="chain" id="PRO_5015029293" evidence="5">
    <location>
        <begin position="25"/>
        <end position="708"/>
    </location>
</feature>
<proteinExistence type="inferred from homology"/>
<dbReference type="Gene3D" id="3.60.15.30">
    <property type="entry name" value="Metallo-beta-lactamase domain"/>
    <property type="match status" value="1"/>
</dbReference>
<dbReference type="AlphaFoldDB" id="A0A085U7L1"/>
<protein>
    <submittedName>
        <fullName evidence="7">Alkyl sulfatase</fullName>
        <ecNumber evidence="7">3.1.6.-</ecNumber>
    </submittedName>
</protein>
<dbReference type="SMART" id="SM00849">
    <property type="entry name" value="Lactamase_B"/>
    <property type="match status" value="1"/>
</dbReference>
<dbReference type="PATRIC" id="fig|29486.44.peg.1449"/>
<dbReference type="InterPro" id="IPR036866">
    <property type="entry name" value="RibonucZ/Hydroxyglut_hydro"/>
</dbReference>
<evidence type="ECO:0000256" key="3">
    <source>
        <dbReference type="ARBA" id="ARBA00022833"/>
    </source>
</evidence>
<sequence>MKLSKIAQFTAIIIAANSLNLVYAASDGVDVYANSDTEHFHPQGKPPSKYTIDLYNQVKKSLPFEDTRDFEESQKGLIAKPPFKQIMADAGNVAWDMGSYEFLLQGKDFPSINPSLQRQAVLNMAYGLYEVLPDRIYQVRGFDLANMTLIKGDTGWIIFDPLTAKETAAAALAFANEKLGNRPVVAVVFSHSHVDHFGGVRGVVDEKDVQSGKVPIIAPEHFMQAAISENVFSGNAMARRVQYQYGVLLDRSPFGHVDQAIGKNIANGNTGLIAPTRFITKDFEEITIDGVKMVFQNTPDTEAPAEMNTYFPQFKAFWAAENVTGTIHNIYTLRGAEIRNALNWSKQINNALYKFGDDVQVMFASHSWPRWGNERIQEVLRAQRDLYANMNNQVLHYANQGVTINEIQNVYQAPPSLQRQWAARSYHGSEGHNTRGIINRYLGYWDGNPATLVPLSPRESAPLYVEMMGGAAKILAKGKQLNDQGKYLEATEILNKLVYAEPKNQEARNMLADAFEQLGYQKESTSVRNSFLQAAYELRTGLPNALAPKATGPDVIRALPTALWLDFLAISMDSQRADGMNFTINLITPDNNEKYLIEMSNATLTNIADYQAKKPTLTITVNRSDLNSVMMGISTFEELEAAGKAKFEGDRTAYDKLKSTLVKFTPNFEIMPGTLNASPTPASGNTNNTAPTYNVKPFEYVIYSAEED</sequence>
<dbReference type="InterPro" id="IPR029228">
    <property type="entry name" value="Alkyl_sulf_dimr"/>
</dbReference>
<dbReference type="InterPro" id="IPR029229">
    <property type="entry name" value="Alkyl_sulf_C"/>
</dbReference>
<dbReference type="Pfam" id="PF00753">
    <property type="entry name" value="Lactamase_B"/>
    <property type="match status" value="1"/>
</dbReference>
<dbReference type="GO" id="GO:0018741">
    <property type="term" value="F:linear primary-alkylsulfatase activity"/>
    <property type="evidence" value="ECO:0007669"/>
    <property type="project" value="InterPro"/>
</dbReference>
<reference evidence="7" key="1">
    <citation type="journal article" date="2015" name="Genome Announc.">
        <title>Complete Genome Sequence of Yersinia ruckeri Strain CSF007-82, Etiologic Agent of Red Mouth Disease in Salmonid Fish.</title>
        <authorList>
            <person name="Nelson M.C."/>
            <person name="LaPatra S.E."/>
            <person name="Welch T.J."/>
            <person name="Graf J."/>
        </authorList>
    </citation>
    <scope>NUCLEOTIDE SEQUENCE</scope>
    <source>
        <strain evidence="7">CSF007-82</strain>
    </source>
</reference>
<dbReference type="SUPFAM" id="SSF56281">
    <property type="entry name" value="Metallo-hydrolase/oxidoreductase"/>
    <property type="match status" value="1"/>
</dbReference>
<dbReference type="SUPFAM" id="SSF55718">
    <property type="entry name" value="SCP-like"/>
    <property type="match status" value="1"/>
</dbReference>
<keyword evidence="5" id="KW-0732">Signal</keyword>
<dbReference type="GO" id="GO:0030288">
    <property type="term" value="C:outer membrane-bounded periplasmic space"/>
    <property type="evidence" value="ECO:0007669"/>
    <property type="project" value="TreeGrafter"/>
</dbReference>
<keyword evidence="3" id="KW-0862">Zinc</keyword>
<dbReference type="GO" id="GO:0046983">
    <property type="term" value="F:protein dimerization activity"/>
    <property type="evidence" value="ECO:0007669"/>
    <property type="project" value="InterPro"/>
</dbReference>
<dbReference type="RefSeq" id="WP_080717331.1">
    <property type="nucleotide sequence ID" value="NZ_CCYO01000024.1"/>
</dbReference>
<name>A0A085U7L1_YERRU</name>
<comment type="similarity">
    <text evidence="4">Belongs to the metallo-beta-lactamase superfamily. Type III sulfatase family.</text>
</comment>
<dbReference type="GeneID" id="66879498"/>
<dbReference type="PANTHER" id="PTHR43223:SF1">
    <property type="entry name" value="ALKYL_ARYL-SULFATASE BDS1"/>
    <property type="match status" value="1"/>
</dbReference>
<dbReference type="InterPro" id="IPR044097">
    <property type="entry name" value="Bds1/SdsA1_MBL-fold"/>
</dbReference>
<evidence type="ECO:0000259" key="6">
    <source>
        <dbReference type="SMART" id="SM00849"/>
    </source>
</evidence>
<feature type="domain" description="Metallo-beta-lactamase" evidence="6">
    <location>
        <begin position="144"/>
        <end position="366"/>
    </location>
</feature>
<gene>
    <name evidence="7" type="ORF">CSF007_9025</name>
</gene>
<dbReference type="CDD" id="cd07710">
    <property type="entry name" value="arylsulfatase_Sdsa1-like_MBL-fold"/>
    <property type="match status" value="1"/>
</dbReference>
<evidence type="ECO:0000256" key="5">
    <source>
        <dbReference type="SAM" id="SignalP"/>
    </source>
</evidence>
<dbReference type="GO" id="GO:0046872">
    <property type="term" value="F:metal ion binding"/>
    <property type="evidence" value="ECO:0007669"/>
    <property type="project" value="UniProtKB-KW"/>
</dbReference>
<dbReference type="Gene3D" id="1.25.40.880">
    <property type="entry name" value="Alkyl sulfatase, dimerisation domain"/>
    <property type="match status" value="1"/>
</dbReference>
<evidence type="ECO:0000256" key="4">
    <source>
        <dbReference type="ARBA" id="ARBA00033751"/>
    </source>
</evidence>
<dbReference type="OrthoDB" id="9815874at2"/>
<dbReference type="Pfam" id="PF14863">
    <property type="entry name" value="Alkyl_sulf_dimr"/>
    <property type="match status" value="1"/>
</dbReference>
<dbReference type="FunFam" id="3.60.15.30:FF:000001">
    <property type="entry name" value="Alkyl/aryl-sulfatase BDS1"/>
    <property type="match status" value="1"/>
</dbReference>
<keyword evidence="1" id="KW-0479">Metal-binding</keyword>
<dbReference type="Pfam" id="PF14864">
    <property type="entry name" value="Alkyl_sulf_C"/>
    <property type="match status" value="1"/>
</dbReference>
<keyword evidence="2 7" id="KW-0378">Hydrolase</keyword>
<dbReference type="GO" id="GO:0018909">
    <property type="term" value="P:dodecyl sulfate metabolic process"/>
    <property type="evidence" value="ECO:0007669"/>
    <property type="project" value="InterPro"/>
</dbReference>
<evidence type="ECO:0000256" key="2">
    <source>
        <dbReference type="ARBA" id="ARBA00022801"/>
    </source>
</evidence>
<dbReference type="InterPro" id="IPR052195">
    <property type="entry name" value="Bact_Alkyl/Aryl-Sulfatase"/>
</dbReference>